<organism evidence="2 3">
    <name type="scientific">Pseudocohnilembus persalinus</name>
    <name type="common">Ciliate</name>
    <dbReference type="NCBI Taxonomy" id="266149"/>
    <lineage>
        <taxon>Eukaryota</taxon>
        <taxon>Sar</taxon>
        <taxon>Alveolata</taxon>
        <taxon>Ciliophora</taxon>
        <taxon>Intramacronucleata</taxon>
        <taxon>Oligohymenophorea</taxon>
        <taxon>Scuticociliatia</taxon>
        <taxon>Philasterida</taxon>
        <taxon>Pseudocohnilembidae</taxon>
        <taxon>Pseudocohnilembus</taxon>
    </lineage>
</organism>
<gene>
    <name evidence="2" type="ORF">PPERSA_04119</name>
</gene>
<comment type="caution">
    <text evidence="2">The sequence shown here is derived from an EMBL/GenBank/DDBJ whole genome shotgun (WGS) entry which is preliminary data.</text>
</comment>
<dbReference type="AlphaFoldDB" id="A0A0V0QMK7"/>
<dbReference type="Proteomes" id="UP000054937">
    <property type="component" value="Unassembled WGS sequence"/>
</dbReference>
<proteinExistence type="predicted"/>
<dbReference type="InParanoid" id="A0A0V0QMK7"/>
<name>A0A0V0QMK7_PSEPJ</name>
<accession>A0A0V0QMK7</accession>
<dbReference type="PANTHER" id="PTHR21727">
    <property type="entry name" value="PHOSPHORYLATED CTD INTERACTING FACTOR 1"/>
    <property type="match status" value="1"/>
</dbReference>
<evidence type="ECO:0000313" key="3">
    <source>
        <dbReference type="Proteomes" id="UP000054937"/>
    </source>
</evidence>
<protein>
    <recommendedName>
        <fullName evidence="1">PCIF1 WW domain-containing protein</fullName>
    </recommendedName>
</protein>
<dbReference type="EMBL" id="LDAU01000129">
    <property type="protein sequence ID" value="KRX03567.1"/>
    <property type="molecule type" value="Genomic_DNA"/>
</dbReference>
<keyword evidence="3" id="KW-1185">Reference proteome</keyword>
<feature type="domain" description="PCIF1 WW" evidence="1">
    <location>
        <begin position="240"/>
        <end position="404"/>
    </location>
</feature>
<evidence type="ECO:0000259" key="1">
    <source>
        <dbReference type="Pfam" id="PF12237"/>
    </source>
</evidence>
<dbReference type="InterPro" id="IPR039881">
    <property type="entry name" value="PCIF1-like"/>
</dbReference>
<dbReference type="InterPro" id="IPR022035">
    <property type="entry name" value="PCIF1_WW"/>
</dbReference>
<reference evidence="2 3" key="1">
    <citation type="journal article" date="2015" name="Sci. Rep.">
        <title>Genome of the facultative scuticociliatosis pathogen Pseudocohnilembus persalinus provides insight into its virulence through horizontal gene transfer.</title>
        <authorList>
            <person name="Xiong J."/>
            <person name="Wang G."/>
            <person name="Cheng J."/>
            <person name="Tian M."/>
            <person name="Pan X."/>
            <person name="Warren A."/>
            <person name="Jiang C."/>
            <person name="Yuan D."/>
            <person name="Miao W."/>
        </authorList>
    </citation>
    <scope>NUCLEOTIDE SEQUENCE [LARGE SCALE GENOMIC DNA]</scope>
    <source>
        <strain evidence="2">36N120E</strain>
    </source>
</reference>
<dbReference type="GO" id="GO:0016422">
    <property type="term" value="F:mRNA (2'-O-methyladenosine-N6-)-methyltransferase activity"/>
    <property type="evidence" value="ECO:0007669"/>
    <property type="project" value="InterPro"/>
</dbReference>
<sequence length="477" mass="57200">MDFTGNNSKIRKKTFKNLSPERSYNNKIKYQPSKNHYIQLTIDSIRCQNFIKKNIKKEEQNQYLNDIKNAIKYYQDLAQYKYIFQDILKQCVIKECVHNVWNQWIIRVLGDQKSVKSSLPGHQQAIDDREETEIHMKLKLKDCVKNNKIESCNCEIKCKEVPKVYDDIIQFVKEKENEHRKNKNNSLENEQLLQIISDSVRINPFYRNKKDFNQDFLYLYNDENYTINILQENYDHISKMFDLNQNPQNIQSLKTFYIFELIFNYQFIGGIGYQWAFPPNMMKMLEEELKIECEVFASPLNHYFDQFHSLFDIDQYFGSYCSCLSNDIKDHIQGIEVNPPFVEKMMVKNSQRILDHIIQKQMKDEFFICFYCNPWKDSQAYQILAQEKSLVIDTIDFQRLKHHYFDITKREFQVSPFNSFVIVIGTSKAKAHYNQLIDIKKRIQNEFKSESNLSEKQELQFGVVFQKEEVEKDTKQE</sequence>
<evidence type="ECO:0000313" key="2">
    <source>
        <dbReference type="EMBL" id="KRX03567.1"/>
    </source>
</evidence>
<dbReference type="GO" id="GO:0099122">
    <property type="term" value="F:RNA polymerase II C-terminal domain binding"/>
    <property type="evidence" value="ECO:0007669"/>
    <property type="project" value="InterPro"/>
</dbReference>
<dbReference type="PANTHER" id="PTHR21727:SF0">
    <property type="entry name" value="MRNA (2'-O-METHYLADENOSINE-N(6)-)-METHYLTRANSFERASE"/>
    <property type="match status" value="1"/>
</dbReference>
<dbReference type="Pfam" id="PF12237">
    <property type="entry name" value="PCIF1_WW"/>
    <property type="match status" value="1"/>
</dbReference>